<evidence type="ECO:0000313" key="2">
    <source>
        <dbReference type="Proteomes" id="UP001060215"/>
    </source>
</evidence>
<organism evidence="1 2">
    <name type="scientific">Camellia lanceoleosa</name>
    <dbReference type="NCBI Taxonomy" id="1840588"/>
    <lineage>
        <taxon>Eukaryota</taxon>
        <taxon>Viridiplantae</taxon>
        <taxon>Streptophyta</taxon>
        <taxon>Embryophyta</taxon>
        <taxon>Tracheophyta</taxon>
        <taxon>Spermatophyta</taxon>
        <taxon>Magnoliopsida</taxon>
        <taxon>eudicotyledons</taxon>
        <taxon>Gunneridae</taxon>
        <taxon>Pentapetalae</taxon>
        <taxon>asterids</taxon>
        <taxon>Ericales</taxon>
        <taxon>Theaceae</taxon>
        <taxon>Camellia</taxon>
    </lineage>
</organism>
<dbReference type="Proteomes" id="UP001060215">
    <property type="component" value="Chromosome 6"/>
</dbReference>
<dbReference type="EMBL" id="CM045763">
    <property type="protein sequence ID" value="KAI8020849.1"/>
    <property type="molecule type" value="Genomic_DNA"/>
</dbReference>
<keyword evidence="2" id="KW-1185">Reference proteome</keyword>
<accession>A0ACC0I580</accession>
<gene>
    <name evidence="1" type="ORF">LOK49_LG03G02780</name>
</gene>
<reference evidence="1 2" key="1">
    <citation type="journal article" date="2022" name="Plant J.">
        <title>Chromosome-level genome of Camellia lanceoleosa provides a valuable resource for understanding genome evolution and self-incompatibility.</title>
        <authorList>
            <person name="Gong W."/>
            <person name="Xiao S."/>
            <person name="Wang L."/>
            <person name="Liao Z."/>
            <person name="Chang Y."/>
            <person name="Mo W."/>
            <person name="Hu G."/>
            <person name="Li W."/>
            <person name="Zhao G."/>
            <person name="Zhu H."/>
            <person name="Hu X."/>
            <person name="Ji K."/>
            <person name="Xiang X."/>
            <person name="Song Q."/>
            <person name="Yuan D."/>
            <person name="Jin S."/>
            <person name="Zhang L."/>
        </authorList>
    </citation>
    <scope>NUCLEOTIDE SEQUENCE [LARGE SCALE GENOMIC DNA]</scope>
    <source>
        <strain evidence="1">SQ_2022a</strain>
    </source>
</reference>
<comment type="caution">
    <text evidence="1">The sequence shown here is derived from an EMBL/GenBank/DDBJ whole genome shotgun (WGS) entry which is preliminary data.</text>
</comment>
<evidence type="ECO:0000313" key="1">
    <source>
        <dbReference type="EMBL" id="KAI8020849.1"/>
    </source>
</evidence>
<proteinExistence type="predicted"/>
<sequence length="162" mass="16767">MASQFALLLGLLAITCSVAFASDNNPLQDFCVADNSSSEDCVSIIGAHLTASSEAPVAKLAGIPVRTRLPITTHVLDVARRSPASGIDVQLEMWRGNQACPTFAPWIAKRRGGDGRTGGCVADSITLQLRIHVPNSGIPTESTKDRGAGLGIISGVGDSRGG</sequence>
<name>A0ACC0I580_9ERIC</name>
<protein>
    <submittedName>
        <fullName evidence="1">Uric acid degradation bifunctional protein TTL</fullName>
    </submittedName>
</protein>